<proteinExistence type="predicted"/>
<comment type="caution">
    <text evidence="2">The sequence shown here is derived from an EMBL/GenBank/DDBJ whole genome shotgun (WGS) entry which is preliminary data.</text>
</comment>
<dbReference type="PANTHER" id="PTHR43788">
    <property type="entry name" value="DNA2/NAM7 HELICASE FAMILY MEMBER"/>
    <property type="match status" value="1"/>
</dbReference>
<evidence type="ECO:0000313" key="2">
    <source>
        <dbReference type="EMBL" id="CAI0459546.1"/>
    </source>
</evidence>
<dbReference type="InterPro" id="IPR027417">
    <property type="entry name" value="P-loop_NTPase"/>
</dbReference>
<dbReference type="EMBL" id="CAMGYJ010000008">
    <property type="protein sequence ID" value="CAI0459546.1"/>
    <property type="molecule type" value="Genomic_DNA"/>
</dbReference>
<dbReference type="GO" id="GO:0043139">
    <property type="term" value="F:5'-3' DNA helicase activity"/>
    <property type="evidence" value="ECO:0007669"/>
    <property type="project" value="TreeGrafter"/>
</dbReference>
<accession>A0AAV0NMX0</accession>
<gene>
    <name evidence="2" type="ORF">LITE_LOCUS34055</name>
</gene>
<dbReference type="Proteomes" id="UP001154282">
    <property type="component" value="Unassembled WGS sequence"/>
</dbReference>
<sequence>MIGTTWRRQLSNDIRKEMKLDSTSFDLVIIDVAAQALEIACWMPLLKGSRCIFAGDHLRLPQTIQSVEADKKGLGRILIDRLAELYGDELTSMLIVQYSMH</sequence>
<organism evidence="2 3">
    <name type="scientific">Linum tenue</name>
    <dbReference type="NCBI Taxonomy" id="586396"/>
    <lineage>
        <taxon>Eukaryota</taxon>
        <taxon>Viridiplantae</taxon>
        <taxon>Streptophyta</taxon>
        <taxon>Embryophyta</taxon>
        <taxon>Tracheophyta</taxon>
        <taxon>Spermatophyta</taxon>
        <taxon>Magnoliopsida</taxon>
        <taxon>eudicotyledons</taxon>
        <taxon>Gunneridae</taxon>
        <taxon>Pentapetalae</taxon>
        <taxon>rosids</taxon>
        <taxon>fabids</taxon>
        <taxon>Malpighiales</taxon>
        <taxon>Linaceae</taxon>
        <taxon>Linum</taxon>
    </lineage>
</organism>
<name>A0AAV0NMX0_9ROSI</name>
<feature type="domain" description="DNA2/NAM7 helicase helicase" evidence="1">
    <location>
        <begin position="19"/>
        <end position="66"/>
    </location>
</feature>
<evidence type="ECO:0000313" key="3">
    <source>
        <dbReference type="Proteomes" id="UP001154282"/>
    </source>
</evidence>
<dbReference type="AlphaFoldDB" id="A0AAV0NMX0"/>
<dbReference type="PANTHER" id="PTHR43788:SF8">
    <property type="entry name" value="DNA-BINDING PROTEIN SMUBP-2"/>
    <property type="match status" value="1"/>
</dbReference>
<protein>
    <recommendedName>
        <fullName evidence="1">DNA2/NAM7 helicase helicase domain-containing protein</fullName>
    </recommendedName>
</protein>
<dbReference type="Gene3D" id="3.40.50.300">
    <property type="entry name" value="P-loop containing nucleotide triphosphate hydrolases"/>
    <property type="match status" value="1"/>
</dbReference>
<keyword evidence="3" id="KW-1185">Reference proteome</keyword>
<evidence type="ECO:0000259" key="1">
    <source>
        <dbReference type="Pfam" id="PF13086"/>
    </source>
</evidence>
<dbReference type="SUPFAM" id="SSF52540">
    <property type="entry name" value="P-loop containing nucleoside triphosphate hydrolases"/>
    <property type="match status" value="1"/>
</dbReference>
<reference evidence="2" key="1">
    <citation type="submission" date="2022-08" db="EMBL/GenBank/DDBJ databases">
        <authorList>
            <person name="Gutierrez-Valencia J."/>
        </authorList>
    </citation>
    <scope>NUCLEOTIDE SEQUENCE</scope>
</reference>
<dbReference type="InterPro" id="IPR050534">
    <property type="entry name" value="Coronavir_polyprotein_1ab"/>
</dbReference>
<dbReference type="Pfam" id="PF13086">
    <property type="entry name" value="AAA_11"/>
    <property type="match status" value="1"/>
</dbReference>
<dbReference type="InterPro" id="IPR041677">
    <property type="entry name" value="DNA2/NAM7_AAA_11"/>
</dbReference>